<proteinExistence type="predicted"/>
<dbReference type="EMBL" id="JBEZFP010000069">
    <property type="protein sequence ID" value="MEU8136688.1"/>
    <property type="molecule type" value="Genomic_DNA"/>
</dbReference>
<comment type="caution">
    <text evidence="1">The sequence shown here is derived from an EMBL/GenBank/DDBJ whole genome shotgun (WGS) entry which is preliminary data.</text>
</comment>
<organism evidence="1 2">
    <name type="scientific">Streptodolium elevatio</name>
    <dbReference type="NCBI Taxonomy" id="3157996"/>
    <lineage>
        <taxon>Bacteria</taxon>
        <taxon>Bacillati</taxon>
        <taxon>Actinomycetota</taxon>
        <taxon>Actinomycetes</taxon>
        <taxon>Kitasatosporales</taxon>
        <taxon>Streptomycetaceae</taxon>
        <taxon>Streptodolium</taxon>
    </lineage>
</organism>
<reference evidence="1 2" key="1">
    <citation type="submission" date="2024-06" db="EMBL/GenBank/DDBJ databases">
        <title>The Natural Products Discovery Center: Release of the First 8490 Sequenced Strains for Exploring Actinobacteria Biosynthetic Diversity.</title>
        <authorList>
            <person name="Kalkreuter E."/>
            <person name="Kautsar S.A."/>
            <person name="Yang D."/>
            <person name="Bader C.D."/>
            <person name="Teijaro C.N."/>
            <person name="Fluegel L."/>
            <person name="Davis C.M."/>
            <person name="Simpson J.R."/>
            <person name="Lauterbach L."/>
            <person name="Steele A.D."/>
            <person name="Gui C."/>
            <person name="Meng S."/>
            <person name="Li G."/>
            <person name="Viehrig K."/>
            <person name="Ye F."/>
            <person name="Su P."/>
            <person name="Kiefer A.F."/>
            <person name="Nichols A."/>
            <person name="Cepeda A.J."/>
            <person name="Yan W."/>
            <person name="Fan B."/>
            <person name="Jiang Y."/>
            <person name="Adhikari A."/>
            <person name="Zheng C.-J."/>
            <person name="Schuster L."/>
            <person name="Cowan T.M."/>
            <person name="Smanski M.J."/>
            <person name="Chevrette M.G."/>
            <person name="De Carvalho L.P.S."/>
            <person name="Shen B."/>
        </authorList>
    </citation>
    <scope>NUCLEOTIDE SEQUENCE [LARGE SCALE GENOMIC DNA]</scope>
    <source>
        <strain evidence="1 2">NPDC048946</strain>
    </source>
</reference>
<dbReference type="Proteomes" id="UP001551482">
    <property type="component" value="Unassembled WGS sequence"/>
</dbReference>
<keyword evidence="2" id="KW-1185">Reference proteome</keyword>
<gene>
    <name evidence="1" type="ORF">AB0C36_24655</name>
</gene>
<evidence type="ECO:0000313" key="2">
    <source>
        <dbReference type="Proteomes" id="UP001551482"/>
    </source>
</evidence>
<dbReference type="RefSeq" id="WP_358357500.1">
    <property type="nucleotide sequence ID" value="NZ_JBEZFP010000069.1"/>
</dbReference>
<name>A0ABV3DLS5_9ACTN</name>
<sequence>MTNPQNARRENPYVSADEPLSATDRHLAWLLAEWRRRSYAAGWPGHAVWLTPGAEAAVAAFFQPGRIRGACELLARDRADADIPLLTALSDLDLLFLTAVGRGASDSVVSGYAAARHARSPVVEGYDPVSELPTEVLLRRHLMRIAADTSLTPHERPAVVAVEPQIGAYPLHERLRLTLLVAQHVMEIFGAPAHLLGDGRLAVATTRHDVLPSLLQLAELAPYDPVLAATGRSALPTLRPSVVRVEPLPTEGTGRRGGLWVA</sequence>
<evidence type="ECO:0000313" key="1">
    <source>
        <dbReference type="EMBL" id="MEU8136688.1"/>
    </source>
</evidence>
<accession>A0ABV3DLS5</accession>
<protein>
    <submittedName>
        <fullName evidence="1">Uncharacterized protein</fullName>
    </submittedName>
</protein>